<reference evidence="2 3" key="1">
    <citation type="submission" date="2020-08" db="EMBL/GenBank/DDBJ databases">
        <authorList>
            <person name="Newling K."/>
            <person name="Davey J."/>
            <person name="Forrester S."/>
        </authorList>
    </citation>
    <scope>NUCLEOTIDE SEQUENCE [LARGE SCALE GENOMIC DNA]</scope>
    <source>
        <strain evidence="3">Crithidia deanei Carvalho (ATCC PRA-265)</strain>
    </source>
</reference>
<dbReference type="PANTHER" id="PTHR21580:SF60">
    <property type="entry name" value="SPERM-TAIL PG-RICH REPEAT-CONTAINING PROTEIN 2"/>
    <property type="match status" value="1"/>
</dbReference>
<organism evidence="2 3">
    <name type="scientific">Angomonas deanei</name>
    <dbReference type="NCBI Taxonomy" id="59799"/>
    <lineage>
        <taxon>Eukaryota</taxon>
        <taxon>Discoba</taxon>
        <taxon>Euglenozoa</taxon>
        <taxon>Kinetoplastea</taxon>
        <taxon>Metakinetoplastina</taxon>
        <taxon>Trypanosomatida</taxon>
        <taxon>Trypanosomatidae</taxon>
        <taxon>Strigomonadinae</taxon>
        <taxon>Angomonas</taxon>
    </lineage>
</organism>
<feature type="compositionally biased region" description="Basic and acidic residues" evidence="1">
    <location>
        <begin position="783"/>
        <end position="793"/>
    </location>
</feature>
<feature type="compositionally biased region" description="Basic residues" evidence="1">
    <location>
        <begin position="129"/>
        <end position="138"/>
    </location>
</feature>
<feature type="compositionally biased region" description="Basic and acidic residues" evidence="1">
    <location>
        <begin position="230"/>
        <end position="244"/>
    </location>
</feature>
<keyword evidence="3" id="KW-1185">Reference proteome</keyword>
<feature type="region of interest" description="Disordered" evidence="1">
    <location>
        <begin position="491"/>
        <end position="611"/>
    </location>
</feature>
<feature type="region of interest" description="Disordered" evidence="1">
    <location>
        <begin position="227"/>
        <end position="254"/>
    </location>
</feature>
<feature type="compositionally biased region" description="Basic and acidic residues" evidence="1">
    <location>
        <begin position="917"/>
        <end position="926"/>
    </location>
</feature>
<dbReference type="VEuPathDB" id="TriTrypDB:ADEAN_000999400"/>
<evidence type="ECO:0000313" key="3">
    <source>
        <dbReference type="Proteomes" id="UP000515908"/>
    </source>
</evidence>
<evidence type="ECO:0000256" key="1">
    <source>
        <dbReference type="SAM" id="MobiDB-lite"/>
    </source>
</evidence>
<proteinExistence type="predicted"/>
<feature type="compositionally biased region" description="Basic and acidic residues" evidence="1">
    <location>
        <begin position="103"/>
        <end position="128"/>
    </location>
</feature>
<dbReference type="PANTHER" id="PTHR21580">
    <property type="entry name" value="SHIPPO-1-RELATED"/>
    <property type="match status" value="1"/>
</dbReference>
<feature type="compositionally biased region" description="Basic and acidic residues" evidence="1">
    <location>
        <begin position="880"/>
        <end position="889"/>
    </location>
</feature>
<feature type="compositionally biased region" description="Basic residues" evidence="1">
    <location>
        <begin position="245"/>
        <end position="254"/>
    </location>
</feature>
<accession>A0A7G2CRS2</accession>
<dbReference type="InterPro" id="IPR010736">
    <property type="entry name" value="SHIPPO-rpt"/>
</dbReference>
<dbReference type="EMBL" id="LR877170">
    <property type="protein sequence ID" value="CAD2222450.1"/>
    <property type="molecule type" value="Genomic_DNA"/>
</dbReference>
<feature type="compositionally biased region" description="Basic and acidic residues" evidence="1">
    <location>
        <begin position="801"/>
        <end position="812"/>
    </location>
</feature>
<feature type="region of interest" description="Disordered" evidence="1">
    <location>
        <begin position="103"/>
        <end position="142"/>
    </location>
</feature>
<name>A0A7G2CRS2_9TRYP</name>
<dbReference type="InterPro" id="IPR051291">
    <property type="entry name" value="CIMAP"/>
</dbReference>
<feature type="region of interest" description="Disordered" evidence="1">
    <location>
        <begin position="665"/>
        <end position="812"/>
    </location>
</feature>
<evidence type="ECO:0000313" key="2">
    <source>
        <dbReference type="EMBL" id="CAD2222450.1"/>
    </source>
</evidence>
<feature type="region of interest" description="Disordered" evidence="1">
    <location>
        <begin position="196"/>
        <end position="215"/>
    </location>
</feature>
<feature type="compositionally biased region" description="Basic and acidic residues" evidence="1">
    <location>
        <begin position="744"/>
        <end position="755"/>
    </location>
</feature>
<feature type="region of interest" description="Disordered" evidence="1">
    <location>
        <begin position="859"/>
        <end position="1037"/>
    </location>
</feature>
<gene>
    <name evidence="2" type="ORF">ADEAN_000999400</name>
</gene>
<feature type="compositionally biased region" description="Basic and acidic residues" evidence="1">
    <location>
        <begin position="573"/>
        <end position="582"/>
    </location>
</feature>
<feature type="compositionally biased region" description="Basic and acidic residues" evidence="1">
    <location>
        <begin position="1002"/>
        <end position="1013"/>
    </location>
</feature>
<dbReference type="Proteomes" id="UP000515908">
    <property type="component" value="Chromosome 26"/>
</dbReference>
<dbReference type="AlphaFoldDB" id="A0A7G2CRS2"/>
<sequence>MKKLPTPGPGQYNIANTINFMRGRSPQAIIPAGKERSNSASHLLKQKKLVVVRKPAPRSASEDKTQKREKIVYELVEEVSPTPGPGAYSPATRTVKEEIELQKEREKRIQSLLAHPEDNTDNRDDTSSKNKKKKKKKKAMLESAELQRRLQKECHNAAFRQTSKRTLPMENKKVEEPSPLDYHVVEHEQIRYPSAPKATFGTAPRRAPFGNEDTDEDDAAITIDMNSSAPDEKCSCGEKNDTNSKRKRKLQHKRSCKWHYKNRRRGAPGPGEYVITTGKEVGANAYQAPTMKLMAPYRDPKNNNNNKLPGPADYHVMDSYFNSIMPHTNAAVLTSSRQNMMKEIKKIHDNTKKEDEAESVNPYYYNIDQQVFDYYHRQYKQAPSFSFGTAPRHTMNIDSDDENGNYQDAAGPADYVPNFAAQWRRDPSAVFGTASRHSYKEEKEDAMVSPAYYDVERAYSYYNEKNNSNFAPHHLERRVLFMDALVREAESRPGPASYSPYTEDEKSQKGVSFPTAPREGFENHNGDNDVPGPGQYEVYHDNAKKKGVSFGNAPRENAEPSENNVNVGPGAYDPKREVEIRNNTHRGYSFPRSNENHNEEEEDAPPGPGQYETYYLEKMKYHRSPGAVLSMTGGTRQHHKEEEEEVIPGPGYYNVADEKQQRGVSFPTAPREGFENHNGDNDVPGPGQYEVYHDNSKKKGVSFGNAPREGFENENEQDVPGPGQYEVYHKKEGKGVRFPTAPREGFDNHHHHNDDEVPGPGQYEVYRDQQKKKGVSFGNAPRETLDEKEKDEVPGPGQYEVYHDPQHQHNKDKGGVVYFTTAQRFPPQLEDEKAALPGPGHYTLLDAYHASAAIFGTARKEGDNRHDNGGGDAPGPGYYHVEKKPEGPSHKFGTAPVEHYNDQKQGEEVPGPGYYNLERKSNKKEGVSFPTAPREGNEGDKENSAPGPGYYSVTVKPEGPSYKFGTAPVESKQEYSDAPGPGYYNIDGNKNKAGGVVFTTAPREREHHHKEDAPGPGYYSVTMKPEGPSHKFGTAPD</sequence>
<protein>
    <submittedName>
        <fullName evidence="2">Sperm-tail PG-rich repeat, putative</fullName>
    </submittedName>
</protein>
<feature type="compositionally biased region" description="Basic and acidic residues" evidence="1">
    <location>
        <begin position="859"/>
        <end position="869"/>
    </location>
</feature>
<feature type="region of interest" description="Disordered" evidence="1">
    <location>
        <begin position="627"/>
        <end position="653"/>
    </location>
</feature>
<dbReference type="Pfam" id="PF07004">
    <property type="entry name" value="SHIPPO-rpt"/>
    <property type="match status" value="12"/>
</dbReference>